<evidence type="ECO:0000313" key="8">
    <source>
        <dbReference type="Proteomes" id="UP000728647"/>
    </source>
</evidence>
<accession>A0A8J8KE89</accession>
<dbReference type="GO" id="GO:0050545">
    <property type="term" value="F:sulfopyruvate decarboxylase activity"/>
    <property type="evidence" value="ECO:0007669"/>
    <property type="project" value="TreeGrafter"/>
</dbReference>
<dbReference type="GO" id="GO:0050532">
    <property type="term" value="F:2-phosphosulfolactate phosphatase activity"/>
    <property type="evidence" value="ECO:0007669"/>
    <property type="project" value="UniProtKB-EC"/>
</dbReference>
<evidence type="ECO:0000256" key="5">
    <source>
        <dbReference type="ARBA" id="ARBA00022842"/>
    </source>
</evidence>
<dbReference type="SUPFAM" id="SSF142823">
    <property type="entry name" value="ComB-like"/>
    <property type="match status" value="1"/>
</dbReference>
<name>A0A8J8KE89_9EURY</name>
<dbReference type="RefSeq" id="WP_174701393.1">
    <property type="nucleotide sequence ID" value="NZ_JABURA010000001.1"/>
</dbReference>
<dbReference type="EMBL" id="JABURA010000001">
    <property type="protein sequence ID" value="NUB90341.1"/>
    <property type="molecule type" value="Genomic_DNA"/>
</dbReference>
<organism evidence="7 8">
    <name type="scientific">Haloterrigena gelatinilytica</name>
    <dbReference type="NCBI Taxonomy" id="2741724"/>
    <lineage>
        <taxon>Archaea</taxon>
        <taxon>Methanobacteriati</taxon>
        <taxon>Methanobacteriota</taxon>
        <taxon>Stenosarchaea group</taxon>
        <taxon>Halobacteria</taxon>
        <taxon>Halobacteriales</taxon>
        <taxon>Natrialbaceae</taxon>
        <taxon>Haloterrigena</taxon>
    </lineage>
</organism>
<protein>
    <recommendedName>
        <fullName evidence="3">2-phosphosulfolactate phosphatase</fullName>
        <ecNumber evidence="3">3.1.3.71</ecNumber>
    </recommendedName>
</protein>
<comment type="caution">
    <text evidence="7">The sequence shown here is derived from an EMBL/GenBank/DDBJ whole genome shotgun (WGS) entry which is preliminary data.</text>
</comment>
<dbReference type="AlphaFoldDB" id="A0A8J8KE89"/>
<evidence type="ECO:0000256" key="3">
    <source>
        <dbReference type="ARBA" id="ARBA00012953"/>
    </source>
</evidence>
<gene>
    <name evidence="7" type="ORF">HT576_04725</name>
</gene>
<dbReference type="GO" id="GO:0000287">
    <property type="term" value="F:magnesium ion binding"/>
    <property type="evidence" value="ECO:0007669"/>
    <property type="project" value="InterPro"/>
</dbReference>
<evidence type="ECO:0000313" key="7">
    <source>
        <dbReference type="EMBL" id="NUB90341.1"/>
    </source>
</evidence>
<dbReference type="OrthoDB" id="233938at2157"/>
<dbReference type="Proteomes" id="UP000728647">
    <property type="component" value="Unassembled WGS sequence"/>
</dbReference>
<dbReference type="Pfam" id="PF04029">
    <property type="entry name" value="2-ph_phosp"/>
    <property type="match status" value="1"/>
</dbReference>
<proteinExistence type="inferred from homology"/>
<comment type="similarity">
    <text evidence="2">Belongs to the ComB family.</text>
</comment>
<dbReference type="PANTHER" id="PTHR37311:SF1">
    <property type="entry name" value="2-PHOSPHOSULFOLACTATE PHOSPHATASE-RELATED"/>
    <property type="match status" value="1"/>
</dbReference>
<dbReference type="PANTHER" id="PTHR37311">
    <property type="entry name" value="2-PHOSPHOSULFOLACTATE PHOSPHATASE-RELATED"/>
    <property type="match status" value="1"/>
</dbReference>
<comment type="cofactor">
    <cofactor evidence="1">
        <name>Mg(2+)</name>
        <dbReference type="ChEBI" id="CHEBI:18420"/>
    </cofactor>
</comment>
<evidence type="ECO:0000256" key="1">
    <source>
        <dbReference type="ARBA" id="ARBA00001946"/>
    </source>
</evidence>
<sequence length="254" mass="27274">MASQPPLEIDAQYADGLIPSRGQLPQEPEPANYVVIDVTHYSTTVLELFAAGAEYVHVPEERGDEFAFRKDHPDAKIGGGSTDDYTPTEGYDFFNSPSYVHEVDVEGRPTAITSTNGGAAVTDLRKRGGDDVDVYIGATANAAAVADHLRGDDKPTVPVAAGSELKPSPEDTVGAVLVRRYLDGNPPSEAELAAYQEIIEAGKLAKCVDKADIRVRDLLEYSKRIDVHTAVPKLEGQRLVDVAGDEEERNAPSA</sequence>
<dbReference type="InterPro" id="IPR036702">
    <property type="entry name" value="ComB-like_sf"/>
</dbReference>
<evidence type="ECO:0000256" key="4">
    <source>
        <dbReference type="ARBA" id="ARBA00022801"/>
    </source>
</evidence>
<evidence type="ECO:0000256" key="2">
    <source>
        <dbReference type="ARBA" id="ARBA00009997"/>
    </source>
</evidence>
<comment type="catalytic activity">
    <reaction evidence="6">
        <text>(2R)-O-phospho-3-sulfolactate + H2O = (2R)-3-sulfolactate + phosphate</text>
        <dbReference type="Rhea" id="RHEA:23416"/>
        <dbReference type="ChEBI" id="CHEBI:15377"/>
        <dbReference type="ChEBI" id="CHEBI:15597"/>
        <dbReference type="ChEBI" id="CHEBI:43474"/>
        <dbReference type="ChEBI" id="CHEBI:58738"/>
        <dbReference type="EC" id="3.1.3.71"/>
    </reaction>
</comment>
<keyword evidence="4" id="KW-0378">Hydrolase</keyword>
<dbReference type="InterPro" id="IPR005238">
    <property type="entry name" value="ComB-like"/>
</dbReference>
<reference evidence="7" key="1">
    <citation type="submission" date="2020-06" db="EMBL/GenBank/DDBJ databases">
        <title>Haloterrigena sp. nov., an extremely halophilic archaeon isolated from a saline sediment.</title>
        <authorList>
            <person name="Liu B.-B."/>
        </authorList>
    </citation>
    <scope>NUCLEOTIDE SEQUENCE</scope>
    <source>
        <strain evidence="7">SYSU A121-1</strain>
    </source>
</reference>
<dbReference type="Gene3D" id="3.90.1560.10">
    <property type="entry name" value="ComB-like"/>
    <property type="match status" value="1"/>
</dbReference>
<keyword evidence="5" id="KW-0460">Magnesium</keyword>
<evidence type="ECO:0000256" key="6">
    <source>
        <dbReference type="ARBA" id="ARBA00033711"/>
    </source>
</evidence>
<dbReference type="EC" id="3.1.3.71" evidence="3"/>